<accession>A0A8S2ET40</accession>
<evidence type="ECO:0000313" key="2">
    <source>
        <dbReference type="EMBL" id="CAF1248502.1"/>
    </source>
</evidence>
<protein>
    <submittedName>
        <fullName evidence="2">Uncharacterized protein</fullName>
    </submittedName>
</protein>
<comment type="caution">
    <text evidence="2">The sequence shown here is derived from an EMBL/GenBank/DDBJ whole genome shotgun (WGS) entry which is preliminary data.</text>
</comment>
<evidence type="ECO:0000313" key="3">
    <source>
        <dbReference type="EMBL" id="CAF4056147.1"/>
    </source>
</evidence>
<feature type="compositionally biased region" description="Polar residues" evidence="1">
    <location>
        <begin position="54"/>
        <end position="94"/>
    </location>
</feature>
<gene>
    <name evidence="2" type="ORF">OVA965_LOCUS26163</name>
    <name evidence="3" type="ORF">TMI583_LOCUS26901</name>
</gene>
<proteinExistence type="predicted"/>
<organism evidence="2 4">
    <name type="scientific">Didymodactylos carnosus</name>
    <dbReference type="NCBI Taxonomy" id="1234261"/>
    <lineage>
        <taxon>Eukaryota</taxon>
        <taxon>Metazoa</taxon>
        <taxon>Spiralia</taxon>
        <taxon>Gnathifera</taxon>
        <taxon>Rotifera</taxon>
        <taxon>Eurotatoria</taxon>
        <taxon>Bdelloidea</taxon>
        <taxon>Philodinida</taxon>
        <taxon>Philodinidae</taxon>
        <taxon>Didymodactylos</taxon>
    </lineage>
</organism>
<name>A0A8S2ET40_9BILA</name>
<feature type="compositionally biased region" description="Basic and acidic residues" evidence="1">
    <location>
        <begin position="95"/>
        <end position="105"/>
    </location>
</feature>
<reference evidence="2" key="1">
    <citation type="submission" date="2021-02" db="EMBL/GenBank/DDBJ databases">
        <authorList>
            <person name="Nowell W R."/>
        </authorList>
    </citation>
    <scope>NUCLEOTIDE SEQUENCE</scope>
</reference>
<evidence type="ECO:0000313" key="4">
    <source>
        <dbReference type="Proteomes" id="UP000677228"/>
    </source>
</evidence>
<dbReference type="EMBL" id="CAJNOK010016613">
    <property type="protein sequence ID" value="CAF1248502.1"/>
    <property type="molecule type" value="Genomic_DNA"/>
</dbReference>
<dbReference type="AlphaFoldDB" id="A0A8S2ET40"/>
<dbReference type="Proteomes" id="UP000677228">
    <property type="component" value="Unassembled WGS sequence"/>
</dbReference>
<feature type="region of interest" description="Disordered" evidence="1">
    <location>
        <begin position="1"/>
        <end position="124"/>
    </location>
</feature>
<dbReference type="EMBL" id="CAJOBA010038164">
    <property type="protein sequence ID" value="CAF4056147.1"/>
    <property type="molecule type" value="Genomic_DNA"/>
</dbReference>
<evidence type="ECO:0000256" key="1">
    <source>
        <dbReference type="SAM" id="MobiDB-lite"/>
    </source>
</evidence>
<dbReference type="Proteomes" id="UP000682733">
    <property type="component" value="Unassembled WGS sequence"/>
</dbReference>
<feature type="compositionally biased region" description="Polar residues" evidence="1">
    <location>
        <begin position="1"/>
        <end position="28"/>
    </location>
</feature>
<sequence>MTKVTNSHGNLSVTQQQTAPPINKQDASSDIEEQNEDCYNNNNNNSYFGRKTNDQGALSTSNKKSVTLERLTTNPSYSSPRKSVSPTYELSNNHYYHEDSQHTDKSISNNDMNPTKPVKPPPQQTRTLAQIREQLALKRKELAVVAQVKKECIEYVDENRMHHSFETRPTQLELSLMKNNQQHESEYA</sequence>